<dbReference type="Proteomes" id="UP000250136">
    <property type="component" value="Chromosome"/>
</dbReference>
<evidence type="ECO:0000313" key="4">
    <source>
        <dbReference type="EMBL" id="KQH83135.1"/>
    </source>
</evidence>
<dbReference type="GO" id="GO:0015074">
    <property type="term" value="P:DNA integration"/>
    <property type="evidence" value="ECO:0007669"/>
    <property type="project" value="InterPro"/>
</dbReference>
<accession>A0A0Q2MTP3</accession>
<evidence type="ECO:0000313" key="8">
    <source>
        <dbReference type="Proteomes" id="UP000250136"/>
    </source>
</evidence>
<dbReference type="AlphaFoldDB" id="A0A0Q2MTP3"/>
<evidence type="ECO:0000256" key="1">
    <source>
        <dbReference type="ARBA" id="ARBA00023172"/>
    </source>
</evidence>
<dbReference type="KEGG" id="ttd:A3L14_05635"/>
<sequence length="356" mass="40769">MTPFGRRFKSELLTKGNPIADSNTLEVEFSDNHTLDASSKKEPQTLIKLRAGEVCNWWARGDSNPGPPPCKGQLNRQTANVTADTLKYATVRDEFAHYLHERLSRDVARDYIRYLDKYVGQADIKSPADLRGILTKVDNGKSGRWNFFVRSIRALIRFELENGMISEEFAASLLKLLRERPDGIDVRLPSDEEVRQALAKVEREEMLIVGLLCLFSGIRIKEAIKLVNTFDKAKLHIDGNIAYYELGWRRGGKISYYVFMPVELAKKLRRFKITYDAVGSYYVKRGLPLKYARKWFINKMIEAGVQESVVKFMVGHSQSGDILATHYINLFNQAKRAYKENVNRLIRAVKIERLGG</sequence>
<dbReference type="Pfam" id="PF16795">
    <property type="entry name" value="Phage_integr_3"/>
    <property type="match status" value="1"/>
</dbReference>
<dbReference type="InterPro" id="IPR031857">
    <property type="entry name" value="Integrase_SSV1_C"/>
</dbReference>
<keyword evidence="8" id="KW-1185">Reference proteome</keyword>
<reference evidence="3 8" key="2">
    <citation type="submission" date="2016-04" db="EMBL/GenBank/DDBJ databases">
        <title>Complete genome sequence of Thermococcus thioreducens type strain OGL-20P.</title>
        <authorList>
            <person name="Oger P.M."/>
        </authorList>
    </citation>
    <scope>NUCLEOTIDE SEQUENCE [LARGE SCALE GENOMIC DNA]</scope>
    <source>
        <strain evidence="3 8">OGL-20P</strain>
    </source>
</reference>
<reference evidence="4 6" key="1">
    <citation type="submission" date="2015-08" db="EMBL/GenBank/DDBJ databases">
        <title>Thermococcus thioreducens DSM 14981 genome sequencing.</title>
        <authorList>
            <person name="Hong S.-J."/>
            <person name="Kim M.-C."/>
            <person name="Shin J.-H."/>
        </authorList>
    </citation>
    <scope>NUCLEOTIDE SEQUENCE [LARGE SCALE GENOMIC DNA]</scope>
    <source>
        <strain evidence="4 6">DSM 14981</strain>
    </source>
</reference>
<keyword evidence="1" id="KW-0233">DNA recombination</keyword>
<feature type="domain" description="Integrase SSV1 C-terminal" evidence="2">
    <location>
        <begin position="188"/>
        <end position="343"/>
    </location>
</feature>
<evidence type="ECO:0000313" key="5">
    <source>
        <dbReference type="EMBL" id="SEV91407.1"/>
    </source>
</evidence>
<dbReference type="Gene3D" id="1.10.443.10">
    <property type="entry name" value="Intergrase catalytic core"/>
    <property type="match status" value="1"/>
</dbReference>
<reference evidence="5 7" key="3">
    <citation type="submission" date="2016-10" db="EMBL/GenBank/DDBJ databases">
        <authorList>
            <person name="de Groot N.N."/>
        </authorList>
    </citation>
    <scope>NUCLEOTIDE SEQUENCE [LARGE SCALE GENOMIC DNA]</scope>
    <source>
        <strain evidence="5 7">OGL-20</strain>
    </source>
</reference>
<evidence type="ECO:0000313" key="7">
    <source>
        <dbReference type="Proteomes" id="UP000182125"/>
    </source>
</evidence>
<evidence type="ECO:0000313" key="3">
    <source>
        <dbReference type="EMBL" id="ASJ12404.1"/>
    </source>
</evidence>
<dbReference type="InterPro" id="IPR011010">
    <property type="entry name" value="DNA_brk_join_enz"/>
</dbReference>
<dbReference type="EMBL" id="LIXN01000003">
    <property type="protein sequence ID" value="KQH83135.1"/>
    <property type="molecule type" value="Genomic_DNA"/>
</dbReference>
<dbReference type="EMBL" id="CP015105">
    <property type="protein sequence ID" value="ASJ12404.1"/>
    <property type="molecule type" value="Genomic_DNA"/>
</dbReference>
<dbReference type="Proteomes" id="UP000051862">
    <property type="component" value="Unassembled WGS sequence"/>
</dbReference>
<organism evidence="4 6">
    <name type="scientific">Thermococcus thioreducens</name>
    <dbReference type="NCBI Taxonomy" id="277988"/>
    <lineage>
        <taxon>Archaea</taxon>
        <taxon>Methanobacteriati</taxon>
        <taxon>Methanobacteriota</taxon>
        <taxon>Thermococci</taxon>
        <taxon>Thermococcales</taxon>
        <taxon>Thermococcaceae</taxon>
        <taxon>Thermococcus</taxon>
    </lineage>
</organism>
<dbReference type="InterPro" id="IPR013762">
    <property type="entry name" value="Integrase-like_cat_sf"/>
</dbReference>
<dbReference type="GO" id="GO:0003677">
    <property type="term" value="F:DNA binding"/>
    <property type="evidence" value="ECO:0007669"/>
    <property type="project" value="InterPro"/>
</dbReference>
<protein>
    <submittedName>
        <fullName evidence="5">Intergrase/Recombinase</fullName>
    </submittedName>
</protein>
<evidence type="ECO:0000313" key="6">
    <source>
        <dbReference type="Proteomes" id="UP000051862"/>
    </source>
</evidence>
<name>A0A0Q2MTP3_9EURY</name>
<proteinExistence type="predicted"/>
<gene>
    <name evidence="3" type="ORF">A3L14_05635</name>
    <name evidence="4" type="ORF">AMR53_02640</name>
    <name evidence="5" type="ORF">SAMN05216170_0829</name>
</gene>
<dbReference type="EMBL" id="FOIW01000001">
    <property type="protein sequence ID" value="SEV91407.1"/>
    <property type="molecule type" value="Genomic_DNA"/>
</dbReference>
<dbReference type="Proteomes" id="UP000182125">
    <property type="component" value="Unassembled WGS sequence"/>
</dbReference>
<dbReference type="GO" id="GO:0006310">
    <property type="term" value="P:DNA recombination"/>
    <property type="evidence" value="ECO:0007669"/>
    <property type="project" value="UniProtKB-KW"/>
</dbReference>
<dbReference type="SUPFAM" id="SSF56349">
    <property type="entry name" value="DNA breaking-rejoining enzymes"/>
    <property type="match status" value="1"/>
</dbReference>
<evidence type="ECO:0000259" key="2">
    <source>
        <dbReference type="Pfam" id="PF16795"/>
    </source>
</evidence>